<keyword evidence="12" id="KW-1185">Reference proteome</keyword>
<gene>
    <name evidence="11" type="ORF">ALE3EI_0292</name>
</gene>
<reference evidence="11 12" key="1">
    <citation type="submission" date="2020-04" db="EMBL/GenBank/DDBJ databases">
        <title>Genome sequence of Altibacter aquimarinus strain ALE3EI.</title>
        <authorList>
            <person name="Oh H.-M."/>
            <person name="Jang D."/>
        </authorList>
    </citation>
    <scope>NUCLEOTIDE SEQUENCE [LARGE SCALE GENOMIC DNA]</scope>
    <source>
        <strain evidence="11 12">ALE3EI</strain>
    </source>
</reference>
<evidence type="ECO:0000259" key="10">
    <source>
        <dbReference type="Pfam" id="PF18962"/>
    </source>
</evidence>
<feature type="active site" description="Charge relay system" evidence="6">
    <location>
        <position position="179"/>
    </location>
</feature>
<evidence type="ECO:0000256" key="4">
    <source>
        <dbReference type="ARBA" id="ARBA00022801"/>
    </source>
</evidence>
<feature type="chain" id="PRO_5028812253" evidence="7">
    <location>
        <begin position="19"/>
        <end position="1582"/>
    </location>
</feature>
<evidence type="ECO:0000313" key="11">
    <source>
        <dbReference type="EMBL" id="QNJ96879.1"/>
    </source>
</evidence>
<proteinExistence type="inferred from homology"/>
<comment type="similarity">
    <text evidence="1 6">Belongs to the peptidase S8 family.</text>
</comment>
<dbReference type="CDD" id="cd04842">
    <property type="entry name" value="Peptidases_S8_Kp43_protease"/>
    <property type="match status" value="1"/>
</dbReference>
<protein>
    <submittedName>
        <fullName evidence="11">Uncharacterized protein</fullName>
    </submittedName>
</protein>
<dbReference type="SUPFAM" id="SSF141072">
    <property type="entry name" value="CalX-like"/>
    <property type="match status" value="1"/>
</dbReference>
<evidence type="ECO:0000259" key="8">
    <source>
        <dbReference type="Pfam" id="PF00082"/>
    </source>
</evidence>
<dbReference type="PROSITE" id="PS51892">
    <property type="entry name" value="SUBTILASE"/>
    <property type="match status" value="1"/>
</dbReference>
<dbReference type="InterPro" id="IPR011628">
    <property type="entry name" value="Cleaved_adhesin"/>
</dbReference>
<keyword evidence="2 6" id="KW-0645">Protease</keyword>
<feature type="domain" description="Peptidase S8/S53" evidence="8">
    <location>
        <begin position="137"/>
        <end position="421"/>
    </location>
</feature>
<dbReference type="RefSeq" id="WP_186990123.1">
    <property type="nucleotide sequence ID" value="NZ_CP052909.1"/>
</dbReference>
<dbReference type="InterPro" id="IPR036852">
    <property type="entry name" value="Peptidase_S8/S53_dom_sf"/>
</dbReference>
<dbReference type="Gene3D" id="2.60.120.380">
    <property type="match status" value="1"/>
</dbReference>
<dbReference type="GO" id="GO:0004252">
    <property type="term" value="F:serine-type endopeptidase activity"/>
    <property type="evidence" value="ECO:0007669"/>
    <property type="project" value="UniProtKB-UniRule"/>
</dbReference>
<evidence type="ECO:0000256" key="2">
    <source>
        <dbReference type="ARBA" id="ARBA00022670"/>
    </source>
</evidence>
<dbReference type="Pfam" id="PF07675">
    <property type="entry name" value="Cleaved_Adhesin"/>
    <property type="match status" value="1"/>
</dbReference>
<keyword evidence="3 7" id="KW-0732">Signal</keyword>
<dbReference type="PANTHER" id="PTHR43806:SF11">
    <property type="entry name" value="CEREVISIN-RELATED"/>
    <property type="match status" value="1"/>
</dbReference>
<dbReference type="EMBL" id="CP052909">
    <property type="protein sequence ID" value="QNJ96879.1"/>
    <property type="molecule type" value="Genomic_DNA"/>
</dbReference>
<dbReference type="PANTHER" id="PTHR43806">
    <property type="entry name" value="PEPTIDASE S8"/>
    <property type="match status" value="1"/>
</dbReference>
<feature type="active site" description="Charge relay system" evidence="6">
    <location>
        <position position="368"/>
    </location>
</feature>
<name>A0A7G8PRB3_9FLAO</name>
<dbReference type="Gene3D" id="3.40.50.200">
    <property type="entry name" value="Peptidase S8/S53 domain"/>
    <property type="match status" value="1"/>
</dbReference>
<dbReference type="GO" id="GO:0006508">
    <property type="term" value="P:proteolysis"/>
    <property type="evidence" value="ECO:0007669"/>
    <property type="project" value="UniProtKB-KW"/>
</dbReference>
<dbReference type="Pfam" id="PF18962">
    <property type="entry name" value="Por_Secre_tail"/>
    <property type="match status" value="1"/>
</dbReference>
<accession>A0A7G8PRB3</accession>
<feature type="domain" description="Secretion system C-terminal sorting" evidence="10">
    <location>
        <begin position="1510"/>
        <end position="1580"/>
    </location>
</feature>
<evidence type="ECO:0000259" key="9">
    <source>
        <dbReference type="Pfam" id="PF07675"/>
    </source>
</evidence>
<dbReference type="NCBIfam" id="NF038128">
    <property type="entry name" value="choice_anch_J"/>
    <property type="match status" value="1"/>
</dbReference>
<dbReference type="SUPFAM" id="SSF52743">
    <property type="entry name" value="Subtilisin-like"/>
    <property type="match status" value="1"/>
</dbReference>
<dbReference type="SUPFAM" id="SSF49785">
    <property type="entry name" value="Galactose-binding domain-like"/>
    <property type="match status" value="1"/>
</dbReference>
<sequence>MKRIVLLLFLLNVSISLAQVITKSSGTQPKEILTADTYNAKIEAICKSNNANMVYELAAVFSDLDRLQKIEAETYALLHNIPKRIYHENGSFSELMRLSEYGLPVYYQLDNVDAAVSSRANFLNTGGGLGLNLNGDGMIVHVWDGGPTRPTHQEFDGAGGNNRVSIIDGVTSLNGNSFHAQHVTGTIVASGFSPNAKGMSWQADARTSEWTSDLSEATTAAAGGMILSNHSYGNNITFVTDAQFGQYGTAARNWDALMYSQQNYLMVKSAGNDGNDNSSNGAPLGGNSSFDKLSGNATAKNNLVIANATDASVNSTTGALISVSRNSSSSEGPTDDYRIKPDIAGNGTGLYSCYDNSNSAYNTISGTSMAAPNVTGTLLLLQEHYQDLHGSTMRAASLKGLALHTADDMSPNGPDALTGWGLLNAKKAAETISDADTGFAVLDERTLTNGSTYQITIQSNGVDPLMASISWTDPAGTANGGLNSPTPALVNDLDLRLDNGTTYTPWRLTGVNTNGTGDNVVDPFERIDIAGASGTYTLTVSHKGTLSASQNYTLIVTGGTIAAATPVIAYSSITGSTTENSDCNFTDLNIELNIGTAPSANADVTFSVNGTSTATNGVDFQVLTPSLTFPSGSNAPQNMVLRVYHDGFVEGNETAVIDFTVNPNGGDATANPVADTFTFTINDDDIVPNANILTNVLTEDFEDSTGWTVIDNDGDTENWGIFNPYAHGNLSGFWAGSVTDQAVTGGSGVLTPDNFFSSPVFSIPATATNTRFTYEIGDFGTPEHYAVYFSTSKNTAAAIIAGTLVEETNTVGNNTTLRTIDLTTLAGQTGYLSFRHFSTSGNSLLMLDTVDVVVTEGTEVQSAVNSGTPDELNINGTGTAYASDPGTGNIMAGITNNNSFDYGCVDVSVSRAGTGAQSYNGSTLPNHVTDKTFDFSPENTTGSGSTSLTFYFTQAEINGWIAATGLTVNDLVAARGNASSFVEVVSITSGTFGTNTTLSGNFTGLDGTFYFGPAAAFVACPGVTKTWNGSSWSPSGAPGSNDTVIINGAYDTNSDGDLNACTLTINSSRTLTVNGGGLLHIDGDITVDGTLIVEHQGIVVQTDPLASVTNNGTINVQLTTPVLQNRDFMVMGSPMSGETRNGVFTNAFLVLNHDPSNFIPHPGVPAGGTNFADNNGDLWTTYNGAINVGEGYIVRPQSGYTDPANTTYDMTYSLGTLNNGDVSRDIVYNGAGANPDGTPNALANPYASPISADALISGNSVIDRVYFWEHLTPPSTSIPGYGSLNFSMDDISMYITGGALPAANDPGTSTEPNGVISTGQGFAIKAFAGGPGNEVVFTNAMRLTSGNNTLRTPQHDVEKVMLKVRNDAFNLGSHALVAFNPLATEGMDENYDADRLATTISIYSHLDDGTEQLGIQSRGVFNATTKIPIGFASQVEANATYTISIASIEGEILPNATIYLVDNWENTITDLGAGNYEFTSGKGTFNNRFTLQFVYETLGVTPNKLDLISIYPNPTQNIVNIVSPQVEITSVEVYDVRGRKVEQVSYNSSTNYQLDLSKLDSALYFIKINSIEDSVIKRIIKR</sequence>
<evidence type="ECO:0000256" key="6">
    <source>
        <dbReference type="PROSITE-ProRule" id="PRU01240"/>
    </source>
</evidence>
<evidence type="ECO:0000256" key="5">
    <source>
        <dbReference type="ARBA" id="ARBA00022825"/>
    </source>
</evidence>
<evidence type="ECO:0000256" key="1">
    <source>
        <dbReference type="ARBA" id="ARBA00011073"/>
    </source>
</evidence>
<dbReference type="InterPro" id="IPR050131">
    <property type="entry name" value="Peptidase_S8_subtilisin-like"/>
</dbReference>
<dbReference type="InterPro" id="IPR000209">
    <property type="entry name" value="Peptidase_S8/S53_dom"/>
</dbReference>
<feature type="domain" description="Cleaved adhesin" evidence="9">
    <location>
        <begin position="696"/>
        <end position="852"/>
    </location>
</feature>
<evidence type="ECO:0000256" key="3">
    <source>
        <dbReference type="ARBA" id="ARBA00022729"/>
    </source>
</evidence>
<evidence type="ECO:0000313" key="12">
    <source>
        <dbReference type="Proteomes" id="UP000515514"/>
    </source>
</evidence>
<keyword evidence="4 6" id="KW-0378">Hydrolase</keyword>
<dbReference type="Gene3D" id="2.60.120.200">
    <property type="match status" value="1"/>
</dbReference>
<feature type="active site" description="Charge relay system" evidence="6">
    <location>
        <position position="144"/>
    </location>
</feature>
<dbReference type="KEGG" id="alti:ALE3EI_0292"/>
<keyword evidence="5 6" id="KW-0720">Serine protease</keyword>
<dbReference type="InterPro" id="IPR023828">
    <property type="entry name" value="Peptidase_S8_Ser-AS"/>
</dbReference>
<dbReference type="PROSITE" id="PS00138">
    <property type="entry name" value="SUBTILASE_SER"/>
    <property type="match status" value="1"/>
</dbReference>
<dbReference type="InterPro" id="IPR026444">
    <property type="entry name" value="Secre_tail"/>
</dbReference>
<dbReference type="InterPro" id="IPR034058">
    <property type="entry name" value="TagA/B/C/D_pept_dom"/>
</dbReference>
<feature type="signal peptide" evidence="7">
    <location>
        <begin position="1"/>
        <end position="18"/>
    </location>
</feature>
<dbReference type="Pfam" id="PF00082">
    <property type="entry name" value="Peptidase_S8"/>
    <property type="match status" value="1"/>
</dbReference>
<dbReference type="InterPro" id="IPR008979">
    <property type="entry name" value="Galactose-bd-like_sf"/>
</dbReference>
<dbReference type="NCBIfam" id="TIGR04183">
    <property type="entry name" value="Por_Secre_tail"/>
    <property type="match status" value="1"/>
</dbReference>
<evidence type="ECO:0000256" key="7">
    <source>
        <dbReference type="SAM" id="SignalP"/>
    </source>
</evidence>
<organism evidence="11 12">
    <name type="scientific">Constantimarinum furrinae</name>
    <dbReference type="NCBI Taxonomy" id="2562285"/>
    <lineage>
        <taxon>Bacteria</taxon>
        <taxon>Pseudomonadati</taxon>
        <taxon>Bacteroidota</taxon>
        <taxon>Flavobacteriia</taxon>
        <taxon>Flavobacteriales</taxon>
        <taxon>Flavobacteriaceae</taxon>
        <taxon>Altibacter/Constantimarinum group</taxon>
        <taxon>Constantimarinum</taxon>
    </lineage>
</organism>
<dbReference type="InterPro" id="IPR038081">
    <property type="entry name" value="CalX-like_sf"/>
</dbReference>
<dbReference type="Proteomes" id="UP000515514">
    <property type="component" value="Chromosome"/>
</dbReference>